<evidence type="ECO:0000313" key="2">
    <source>
        <dbReference type="Proteomes" id="UP000011704"/>
    </source>
</evidence>
<dbReference type="Proteomes" id="UP000011704">
    <property type="component" value="Unassembled WGS sequence"/>
</dbReference>
<dbReference type="InParanoid" id="M1YXB9"/>
<organism evidence="1 2">
    <name type="scientific">Nitrospina gracilis (strain 3/211)</name>
    <dbReference type="NCBI Taxonomy" id="1266370"/>
    <lineage>
        <taxon>Bacteria</taxon>
        <taxon>Pseudomonadati</taxon>
        <taxon>Nitrospinota/Tectimicrobiota group</taxon>
        <taxon>Nitrospinota</taxon>
        <taxon>Nitrospinia</taxon>
        <taxon>Nitrospinales</taxon>
        <taxon>Nitrospinaceae</taxon>
        <taxon>Nitrospina</taxon>
    </lineage>
</organism>
<evidence type="ECO:0000313" key="1">
    <source>
        <dbReference type="EMBL" id="CCQ89943.1"/>
    </source>
</evidence>
<keyword evidence="2" id="KW-1185">Reference proteome</keyword>
<comment type="caution">
    <text evidence="1">The sequence shown here is derived from an EMBL/GenBank/DDBJ whole genome shotgun (WGS) entry which is preliminary data.</text>
</comment>
<accession>M1YXB9</accession>
<gene>
    <name evidence="1" type="ORF">NITGR_190053</name>
</gene>
<dbReference type="EMBL" id="CAQJ01000021">
    <property type="protein sequence ID" value="CCQ89943.1"/>
    <property type="molecule type" value="Genomic_DNA"/>
</dbReference>
<dbReference type="AlphaFoldDB" id="M1YXB9"/>
<dbReference type="HOGENOM" id="CLU_3419055_0_0_0"/>
<reference evidence="1 2" key="1">
    <citation type="journal article" date="2013" name="Front. Microbiol.">
        <title>The genome of Nitrospina gracilis illuminates the metabolism and evolution of the major marine nitrite oxidizer.</title>
        <authorList>
            <person name="Luecker S."/>
            <person name="Nowka B."/>
            <person name="Rattei T."/>
            <person name="Spieck E."/>
            <person name="and Daims H."/>
        </authorList>
    </citation>
    <scope>NUCLEOTIDE SEQUENCE [LARGE SCALE GENOMIC DNA]</scope>
    <source>
        <strain evidence="1 2">3/211</strain>
    </source>
</reference>
<name>M1YXB9_NITG3</name>
<sequence length="25" mass="3010">MSKKHGFYFHIGCCKQGLSKKYFRD</sequence>
<proteinExistence type="predicted"/>
<protein>
    <submittedName>
        <fullName evidence="1">Uncharacterized protein</fullName>
    </submittedName>
</protein>